<dbReference type="GO" id="GO:0006139">
    <property type="term" value="P:nucleobase-containing compound metabolic process"/>
    <property type="evidence" value="ECO:0007669"/>
    <property type="project" value="InterPro"/>
</dbReference>
<dbReference type="Pfam" id="PF01612">
    <property type="entry name" value="DNA_pol_A_exo1"/>
    <property type="match status" value="1"/>
</dbReference>
<dbReference type="CDD" id="cd06142">
    <property type="entry name" value="RNaseD_exo"/>
    <property type="match status" value="1"/>
</dbReference>
<keyword evidence="3" id="KW-1185">Reference proteome</keyword>
<dbReference type="InterPro" id="IPR012337">
    <property type="entry name" value="RNaseH-like_sf"/>
</dbReference>
<keyword evidence="2" id="KW-0269">Exonuclease</keyword>
<dbReference type="PANTHER" id="PTHR47649:SF1">
    <property type="entry name" value="RIBONUCLEASE D"/>
    <property type="match status" value="1"/>
</dbReference>
<reference evidence="2 3" key="1">
    <citation type="submission" date="2018-05" db="EMBL/GenBank/DDBJ databases">
        <title>Reference genomes for bee gut microbiota database.</title>
        <authorList>
            <person name="Ellegaard K.M."/>
        </authorList>
    </citation>
    <scope>NUCLEOTIDE SEQUENCE [LARGE SCALE GENOMIC DNA]</scope>
    <source>
        <strain evidence="2 3">ESL0284</strain>
    </source>
</reference>
<dbReference type="InterPro" id="IPR051086">
    <property type="entry name" value="RNase_D-like"/>
</dbReference>
<name>A0A318N374_9PROT</name>
<accession>A0A318N374</accession>
<evidence type="ECO:0000313" key="2">
    <source>
        <dbReference type="EMBL" id="PXZ01607.1"/>
    </source>
</evidence>
<keyword evidence="2" id="KW-0378">Hydrolase</keyword>
<dbReference type="AlphaFoldDB" id="A0A318N374"/>
<dbReference type="OrthoDB" id="4224322at2"/>
<protein>
    <submittedName>
        <fullName evidence="2">3'-5' exonuclease</fullName>
    </submittedName>
</protein>
<dbReference type="SUPFAM" id="SSF53098">
    <property type="entry name" value="Ribonuclease H-like"/>
    <property type="match status" value="1"/>
</dbReference>
<dbReference type="GO" id="GO:0008408">
    <property type="term" value="F:3'-5' exonuclease activity"/>
    <property type="evidence" value="ECO:0007669"/>
    <property type="project" value="InterPro"/>
</dbReference>
<dbReference type="RefSeq" id="WP_110438126.1">
    <property type="nucleotide sequence ID" value="NZ_CP046393.1"/>
</dbReference>
<feature type="domain" description="3'-5' exonuclease" evidence="1">
    <location>
        <begin position="10"/>
        <end position="184"/>
    </location>
</feature>
<keyword evidence="2" id="KW-0540">Nuclease</keyword>
<sequence length="220" mass="24958">MKNNNKQIPDHIHLYQHDIPSGLDLGKIIAIDTETMGLNHDRDRLCLIQLSKGDGQVHIVQFVPEWLGGKGFNSCPNLKKLLTDPSIAKLMHFARFDVGILQKTFQISMKSVICTKIAAKLVRTFTDKHGLAVLCRELLDIELSKQQQTSDWGSPTLSIEQLIYAAADVLYLHQLWEILKVLLIRENRLEIAEACFSFLPTRATLDQLGYLDPDIFDHRG</sequence>
<dbReference type="InterPro" id="IPR002562">
    <property type="entry name" value="3'-5'_exonuclease_dom"/>
</dbReference>
<gene>
    <name evidence="2" type="ORF">DK869_00935</name>
</gene>
<dbReference type="Proteomes" id="UP000247565">
    <property type="component" value="Unassembled WGS sequence"/>
</dbReference>
<dbReference type="PANTHER" id="PTHR47649">
    <property type="entry name" value="RIBONUCLEASE D"/>
    <property type="match status" value="1"/>
</dbReference>
<comment type="caution">
    <text evidence="2">The sequence shown here is derived from an EMBL/GenBank/DDBJ whole genome shotgun (WGS) entry which is preliminary data.</text>
</comment>
<evidence type="ECO:0000313" key="3">
    <source>
        <dbReference type="Proteomes" id="UP000247565"/>
    </source>
</evidence>
<dbReference type="EMBL" id="QGLT01000001">
    <property type="protein sequence ID" value="PXZ01607.1"/>
    <property type="molecule type" value="Genomic_DNA"/>
</dbReference>
<dbReference type="SMART" id="SM00474">
    <property type="entry name" value="35EXOc"/>
    <property type="match status" value="1"/>
</dbReference>
<organism evidence="2 3">
    <name type="scientific">Commensalibacter melissae</name>
    <dbReference type="NCBI Taxonomy" id="2070537"/>
    <lineage>
        <taxon>Bacteria</taxon>
        <taxon>Pseudomonadati</taxon>
        <taxon>Pseudomonadota</taxon>
        <taxon>Alphaproteobacteria</taxon>
        <taxon>Acetobacterales</taxon>
        <taxon>Acetobacteraceae</taxon>
    </lineage>
</organism>
<dbReference type="GO" id="GO:0003676">
    <property type="term" value="F:nucleic acid binding"/>
    <property type="evidence" value="ECO:0007669"/>
    <property type="project" value="InterPro"/>
</dbReference>
<evidence type="ECO:0000259" key="1">
    <source>
        <dbReference type="SMART" id="SM00474"/>
    </source>
</evidence>
<proteinExistence type="predicted"/>
<dbReference type="InterPro" id="IPR036397">
    <property type="entry name" value="RNaseH_sf"/>
</dbReference>
<dbReference type="Gene3D" id="3.30.420.10">
    <property type="entry name" value="Ribonuclease H-like superfamily/Ribonuclease H"/>
    <property type="match status" value="1"/>
</dbReference>